<feature type="compositionally biased region" description="Basic and acidic residues" evidence="6">
    <location>
        <begin position="32"/>
        <end position="41"/>
    </location>
</feature>
<feature type="compositionally biased region" description="Polar residues" evidence="6">
    <location>
        <begin position="106"/>
        <end position="129"/>
    </location>
</feature>
<reference evidence="8 9" key="1">
    <citation type="journal article" date="2010" name="Nature">
        <title>The Ectocarpus genome and the independent evolution of multicellularity in brown algae.</title>
        <authorList>
            <person name="Cock J.M."/>
            <person name="Sterck L."/>
            <person name="Rouze P."/>
            <person name="Scornet D."/>
            <person name="Allen A.E."/>
            <person name="Amoutzias G."/>
            <person name="Anthouard V."/>
            <person name="Artiguenave F."/>
            <person name="Aury J.M."/>
            <person name="Badger J.H."/>
            <person name="Beszteri B."/>
            <person name="Billiau K."/>
            <person name="Bonnet E."/>
            <person name="Bothwell J.H."/>
            <person name="Bowler C."/>
            <person name="Boyen C."/>
            <person name="Brownlee C."/>
            <person name="Carrano C.J."/>
            <person name="Charrier B."/>
            <person name="Cho G.Y."/>
            <person name="Coelho S.M."/>
            <person name="Collen J."/>
            <person name="Corre E."/>
            <person name="Da Silva C."/>
            <person name="Delage L."/>
            <person name="Delaroque N."/>
            <person name="Dittami S.M."/>
            <person name="Doulbeau S."/>
            <person name="Elias M."/>
            <person name="Farnham G."/>
            <person name="Gachon C.M."/>
            <person name="Gschloessl B."/>
            <person name="Heesch S."/>
            <person name="Jabbari K."/>
            <person name="Jubin C."/>
            <person name="Kawai H."/>
            <person name="Kimura K."/>
            <person name="Kloareg B."/>
            <person name="Kupper F.C."/>
            <person name="Lang D."/>
            <person name="Le Bail A."/>
            <person name="Leblanc C."/>
            <person name="Lerouge P."/>
            <person name="Lohr M."/>
            <person name="Lopez P.J."/>
            <person name="Martens C."/>
            <person name="Maumus F."/>
            <person name="Michel G."/>
            <person name="Miranda-Saavedra D."/>
            <person name="Morales J."/>
            <person name="Moreau H."/>
            <person name="Motomura T."/>
            <person name="Nagasato C."/>
            <person name="Napoli C.A."/>
            <person name="Nelson D.R."/>
            <person name="Nyvall-Collen P."/>
            <person name="Peters A.F."/>
            <person name="Pommier C."/>
            <person name="Potin P."/>
            <person name="Poulain J."/>
            <person name="Quesneville H."/>
            <person name="Read B."/>
            <person name="Rensing S.A."/>
            <person name="Ritter A."/>
            <person name="Rousvoal S."/>
            <person name="Samanta M."/>
            <person name="Samson G."/>
            <person name="Schroeder D.C."/>
            <person name="Segurens B."/>
            <person name="Strittmatter M."/>
            <person name="Tonon T."/>
            <person name="Tregear J.W."/>
            <person name="Valentin K."/>
            <person name="von Dassow P."/>
            <person name="Yamagishi T."/>
            <person name="Van de Peer Y."/>
            <person name="Wincker P."/>
        </authorList>
    </citation>
    <scope>NUCLEOTIDE SEQUENCE [LARGE SCALE GENOMIC DNA]</scope>
    <source>
        <strain evidence="9">Ec32 / CCAP1310/4</strain>
    </source>
</reference>
<dbReference type="InterPro" id="IPR013083">
    <property type="entry name" value="Znf_RING/FYVE/PHD"/>
</dbReference>
<dbReference type="Pfam" id="PF13639">
    <property type="entry name" value="zf-RING_2"/>
    <property type="match status" value="1"/>
</dbReference>
<dbReference type="Gene3D" id="3.30.40.10">
    <property type="entry name" value="Zinc/RING finger domain, C3HC4 (zinc finger)"/>
    <property type="match status" value="1"/>
</dbReference>
<keyword evidence="3" id="KW-0862">Zinc</keyword>
<feature type="compositionally biased region" description="Basic and acidic residues" evidence="6">
    <location>
        <begin position="230"/>
        <end position="240"/>
    </location>
</feature>
<feature type="region of interest" description="Disordered" evidence="6">
    <location>
        <begin position="1"/>
        <end position="41"/>
    </location>
</feature>
<organism evidence="8 9">
    <name type="scientific">Ectocarpus siliculosus</name>
    <name type="common">Brown alga</name>
    <name type="synonym">Conferva siliculosa</name>
    <dbReference type="NCBI Taxonomy" id="2880"/>
    <lineage>
        <taxon>Eukaryota</taxon>
        <taxon>Sar</taxon>
        <taxon>Stramenopiles</taxon>
        <taxon>Ochrophyta</taxon>
        <taxon>PX clade</taxon>
        <taxon>Phaeophyceae</taxon>
        <taxon>Ectocarpales</taxon>
        <taxon>Ectocarpaceae</taxon>
        <taxon>Ectocarpus</taxon>
    </lineage>
</organism>
<dbReference type="Proteomes" id="UP000002630">
    <property type="component" value="Linkage Group LG23"/>
</dbReference>
<dbReference type="PROSITE" id="PS50089">
    <property type="entry name" value="ZF_RING_2"/>
    <property type="match status" value="1"/>
</dbReference>
<evidence type="ECO:0000256" key="4">
    <source>
        <dbReference type="PROSITE-ProRule" id="PRU00175"/>
    </source>
</evidence>
<gene>
    <name evidence="8" type="ORF">Esi_0102_0033</name>
</gene>
<keyword evidence="9" id="KW-1185">Reference proteome</keyword>
<dbReference type="AlphaFoldDB" id="D7FGV7"/>
<dbReference type="InterPro" id="IPR001841">
    <property type="entry name" value="Znf_RING"/>
</dbReference>
<feature type="region of interest" description="Disordered" evidence="6">
    <location>
        <begin position="93"/>
        <end position="135"/>
    </location>
</feature>
<feature type="compositionally biased region" description="Basic residues" evidence="6">
    <location>
        <begin position="1"/>
        <end position="10"/>
    </location>
</feature>
<evidence type="ECO:0000256" key="3">
    <source>
        <dbReference type="ARBA" id="ARBA00022833"/>
    </source>
</evidence>
<accession>D7FGV7</accession>
<dbReference type="PROSITE" id="PS00518">
    <property type="entry name" value="ZF_RING_1"/>
    <property type="match status" value="1"/>
</dbReference>
<dbReference type="EMBL" id="FN649748">
    <property type="protein sequence ID" value="CBJ48946.1"/>
    <property type="molecule type" value="Genomic_DNA"/>
</dbReference>
<dbReference type="EMBL" id="FN647705">
    <property type="protein sequence ID" value="CBJ48946.1"/>
    <property type="molecule type" value="Genomic_DNA"/>
</dbReference>
<protein>
    <submittedName>
        <fullName evidence="8">Similar to PHD finger family protein, partial</fullName>
    </submittedName>
</protein>
<proteinExistence type="predicted"/>
<keyword evidence="1" id="KW-0479">Metal-binding</keyword>
<dbReference type="SMART" id="SM00184">
    <property type="entry name" value="RING"/>
    <property type="match status" value="1"/>
</dbReference>
<dbReference type="PANTHER" id="PTHR47776:SF2">
    <property type="entry name" value="RING-TYPE E3 UBIQUITIN TRANSFERASE BRCA1"/>
    <property type="match status" value="1"/>
</dbReference>
<evidence type="ECO:0000256" key="1">
    <source>
        <dbReference type="ARBA" id="ARBA00022723"/>
    </source>
</evidence>
<dbReference type="GO" id="GO:0008270">
    <property type="term" value="F:zinc ion binding"/>
    <property type="evidence" value="ECO:0007669"/>
    <property type="project" value="UniProtKB-KW"/>
</dbReference>
<dbReference type="PANTHER" id="PTHR47776">
    <property type="entry name" value="F5A8.9 PROTEIN"/>
    <property type="match status" value="1"/>
</dbReference>
<evidence type="ECO:0000256" key="5">
    <source>
        <dbReference type="SAM" id="Coils"/>
    </source>
</evidence>
<evidence type="ECO:0000259" key="7">
    <source>
        <dbReference type="PROSITE" id="PS50089"/>
    </source>
</evidence>
<dbReference type="OrthoDB" id="1630758at2759"/>
<evidence type="ECO:0000256" key="6">
    <source>
        <dbReference type="SAM" id="MobiDB-lite"/>
    </source>
</evidence>
<name>D7FGV7_ECTSI</name>
<dbReference type="InterPro" id="IPR017907">
    <property type="entry name" value="Znf_RING_CS"/>
</dbReference>
<feature type="region of interest" description="Disordered" evidence="6">
    <location>
        <begin position="227"/>
        <end position="270"/>
    </location>
</feature>
<feature type="compositionally biased region" description="Basic residues" evidence="6">
    <location>
        <begin position="247"/>
        <end position="264"/>
    </location>
</feature>
<dbReference type="SUPFAM" id="SSF57850">
    <property type="entry name" value="RING/U-box"/>
    <property type="match status" value="1"/>
</dbReference>
<evidence type="ECO:0000313" key="9">
    <source>
        <dbReference type="Proteomes" id="UP000002630"/>
    </source>
</evidence>
<feature type="coiled-coil region" evidence="5">
    <location>
        <begin position="145"/>
        <end position="175"/>
    </location>
</feature>
<feature type="domain" description="RING-type" evidence="7">
    <location>
        <begin position="176"/>
        <end position="216"/>
    </location>
</feature>
<evidence type="ECO:0000313" key="8">
    <source>
        <dbReference type="EMBL" id="CBJ48946.1"/>
    </source>
</evidence>
<evidence type="ECO:0000256" key="2">
    <source>
        <dbReference type="ARBA" id="ARBA00022771"/>
    </source>
</evidence>
<keyword evidence="2 4" id="KW-0863">Zinc-finger</keyword>
<sequence length="365" mass="41101">MKKHIRHVPHRHQESGTSKRVAETGASRPWRKGSESARDSRIASTLSVFSTFARKRRASFGRERIEQARDIRFLRSISKTSTHRSSVWRISNFSDMAPPQRPGSGWLQNANGSKNQPTLAPTPDQSEVTRTAPLPEELIARTEGVSKEEEEARRVERAKKAAEESKKREREEEEMCAICCDKLPNLERGVLSCGHVFCFACIHQWTKNSSICPGCRVQIKRITKTLSPADEAKAKGETRKPVVSQRGMKKKPRKQLKRARHRDSRAKNPASGFVTKTVRVRPKSLKMTPAQQRAAPHPQARGGWMYVQEQQRRLQQQQQQQQQQARVIQPALARGALSESMTQAGAADLSPQVEALARDQAAAAR</sequence>
<keyword evidence="5" id="KW-0175">Coiled coil</keyword>
<dbReference type="InParanoid" id="D7FGV7"/>